<dbReference type="PANTHER" id="PTHR14919">
    <property type="entry name" value="KPL2-RELATED"/>
    <property type="match status" value="1"/>
</dbReference>
<feature type="compositionally biased region" description="Basic residues" evidence="5">
    <location>
        <begin position="1349"/>
        <end position="1368"/>
    </location>
</feature>
<dbReference type="InterPro" id="IPR001715">
    <property type="entry name" value="CH_dom"/>
</dbReference>
<dbReference type="PANTHER" id="PTHR14919:SF0">
    <property type="entry name" value="SPERM FLAGELLAR PROTEIN 2"/>
    <property type="match status" value="1"/>
</dbReference>
<dbReference type="InterPro" id="IPR036872">
    <property type="entry name" value="CH_dom_sf"/>
</dbReference>
<proteinExistence type="predicted"/>
<keyword evidence="1" id="KW-0808">Transferase</keyword>
<evidence type="ECO:0000256" key="3">
    <source>
        <dbReference type="ARBA" id="ARBA00022777"/>
    </source>
</evidence>
<evidence type="ECO:0000259" key="6">
    <source>
        <dbReference type="PROSITE" id="PS50021"/>
    </source>
</evidence>
<feature type="compositionally biased region" description="Basic and acidic residues" evidence="5">
    <location>
        <begin position="888"/>
        <end position="903"/>
    </location>
</feature>
<reference evidence="7 8" key="1">
    <citation type="submission" date="2024-02" db="EMBL/GenBank/DDBJ databases">
        <authorList>
            <person name="Daric V."/>
            <person name="Darras S."/>
        </authorList>
    </citation>
    <scope>NUCLEOTIDE SEQUENCE [LARGE SCALE GENOMIC DNA]</scope>
</reference>
<organism evidence="7 8">
    <name type="scientific">Clavelina lepadiformis</name>
    <name type="common">Light-bulb sea squirt</name>
    <name type="synonym">Ascidia lepadiformis</name>
    <dbReference type="NCBI Taxonomy" id="159417"/>
    <lineage>
        <taxon>Eukaryota</taxon>
        <taxon>Metazoa</taxon>
        <taxon>Chordata</taxon>
        <taxon>Tunicata</taxon>
        <taxon>Ascidiacea</taxon>
        <taxon>Aplousobranchia</taxon>
        <taxon>Clavelinidae</taxon>
        <taxon>Clavelina</taxon>
    </lineage>
</organism>
<feature type="region of interest" description="Disordered" evidence="5">
    <location>
        <begin position="1312"/>
        <end position="1391"/>
    </location>
</feature>
<feature type="region of interest" description="Disordered" evidence="5">
    <location>
        <begin position="736"/>
        <end position="760"/>
    </location>
</feature>
<feature type="coiled-coil region" evidence="4">
    <location>
        <begin position="299"/>
        <end position="326"/>
    </location>
</feature>
<name>A0ABP0FD41_CLALP</name>
<keyword evidence="2" id="KW-0547">Nucleotide-binding</keyword>
<keyword evidence="3" id="KW-0418">Kinase</keyword>
<evidence type="ECO:0000256" key="2">
    <source>
        <dbReference type="ARBA" id="ARBA00022741"/>
    </source>
</evidence>
<dbReference type="Pfam" id="PF06294">
    <property type="entry name" value="CH_2"/>
    <property type="match status" value="1"/>
</dbReference>
<dbReference type="InterPro" id="IPR054517">
    <property type="entry name" value="SPEF2_D5"/>
</dbReference>
<evidence type="ECO:0000313" key="8">
    <source>
        <dbReference type="Proteomes" id="UP001642483"/>
    </source>
</evidence>
<keyword evidence="4" id="KW-0175">Coiled coil</keyword>
<dbReference type="Proteomes" id="UP001642483">
    <property type="component" value="Unassembled WGS sequence"/>
</dbReference>
<protein>
    <recommendedName>
        <fullName evidence="6">Calponin-homology (CH) domain-containing protein</fullName>
    </recommendedName>
</protein>
<evidence type="ECO:0000256" key="1">
    <source>
        <dbReference type="ARBA" id="ARBA00022679"/>
    </source>
</evidence>
<feature type="region of interest" description="Disordered" evidence="5">
    <location>
        <begin position="1203"/>
        <end position="1289"/>
    </location>
</feature>
<dbReference type="PROSITE" id="PS50021">
    <property type="entry name" value="CH"/>
    <property type="match status" value="1"/>
</dbReference>
<dbReference type="Pfam" id="PF24082">
    <property type="entry name" value="SPEF2_C"/>
    <property type="match status" value="1"/>
</dbReference>
<evidence type="ECO:0000256" key="5">
    <source>
        <dbReference type="SAM" id="MobiDB-lite"/>
    </source>
</evidence>
<dbReference type="InterPro" id="IPR010441">
    <property type="entry name" value="CH_2"/>
</dbReference>
<dbReference type="CDD" id="cd01428">
    <property type="entry name" value="ADK"/>
    <property type="match status" value="1"/>
</dbReference>
<feature type="compositionally biased region" description="Basic and acidic residues" evidence="5">
    <location>
        <begin position="1327"/>
        <end position="1348"/>
    </location>
</feature>
<evidence type="ECO:0000313" key="7">
    <source>
        <dbReference type="EMBL" id="CAK8676147.1"/>
    </source>
</evidence>
<dbReference type="InterPro" id="IPR027417">
    <property type="entry name" value="P-loop_NTPase"/>
</dbReference>
<comment type="caution">
    <text evidence="7">The sequence shown here is derived from an EMBL/GenBank/DDBJ whole genome shotgun (WGS) entry which is preliminary data.</text>
</comment>
<dbReference type="Pfam" id="PF22946">
    <property type="entry name" value="SPEF2_D5"/>
    <property type="match status" value="1"/>
</dbReference>
<feature type="compositionally biased region" description="Low complexity" evidence="5">
    <location>
        <begin position="1209"/>
        <end position="1221"/>
    </location>
</feature>
<dbReference type="EMBL" id="CAWYQH010000024">
    <property type="protein sequence ID" value="CAK8676147.1"/>
    <property type="molecule type" value="Genomic_DNA"/>
</dbReference>
<gene>
    <name evidence="7" type="ORF">CVLEPA_LOCUS5632</name>
</gene>
<dbReference type="Pfam" id="PF00406">
    <property type="entry name" value="ADK"/>
    <property type="match status" value="1"/>
</dbReference>
<keyword evidence="8" id="KW-1185">Reference proteome</keyword>
<feature type="region of interest" description="Disordered" evidence="5">
    <location>
        <begin position="888"/>
        <end position="1006"/>
    </location>
</feature>
<accession>A0ABP0FD41</accession>
<dbReference type="Gene3D" id="3.40.50.300">
    <property type="entry name" value="P-loop containing nucleotide triphosphate hydrolases"/>
    <property type="match status" value="1"/>
</dbReference>
<dbReference type="SUPFAM" id="SSF52540">
    <property type="entry name" value="P-loop containing nucleoside triphosphate hydrolases"/>
    <property type="match status" value="1"/>
</dbReference>
<sequence length="1865" mass="211245">MTEILCKWINDEVKLSKRVDKSTFAEDFASGYYLGEILHKFQLQDDFDKFSVGQTSDAKLNNFTRLEPTFHLLQIPFNTNIAYNVMMLKHGIATRLLYQLYIAIQRKVKSNLTGAAMETMRASAPVKLEHIESGLYKERLKVLLPRESDLTLDQVSTNFVLKRQKNERRALVERYKEMEAYEKIKQEQRQAALEKSRITRQKQTELLAKIQAATVHIPKPPPSKTLKALNQKRELRRRKAAESAMTNIASFENNMKKLVPPTASQNEEVEEEEEMEMESSTAYLQRIKTRLEEDATAREERAKRRRKVLVDQMKAHQAQEDSLRQEQVVQRLMRQSQQERRIAVQLLQARQEKDTIRKNRIFQEKQNETRRLKDFQDALNREAELCQVVKKDYEDEINREKELHERIMAEKAQEKYRRHYSLCQDTLDSIVDFSFKIAEYRELTEKKVPDKLVREWRELLLLGKPLYDENDDEKAAEIALVREEILDSQDFTEYKNMIGEWHPDEDARVKIAPSNNNILGHILHRMFSMVAPTPPSSPPPVFLEFPVKAAVMGKMFAGKTTIVSRLCQHHRLVHLAVDQVLSSVVEAFQEGELDPSAGSALQSSESMEPGLNGTAITIEPPTPAQDPDDMELKLETFEPDSTTTHNVQKKLEYDEEGNLIPPMKDSPKLSKHALLGKHAMHYLKSGEPVPDGILVEIMVAAIHKIPDGSGWVLDGFPTTLQQAILLEKALTGSDVNLDEDVPKRKPSKKSSLVMDPKPVKDQPPIKSGLDVVIVLDVEDELILKRAAGRTEAQHAGEIYHTEFRPPPFGSQTGQGKVEQVVQVRDPAFDREQVQHRLSSFHDNWSKLEALYNKISSVHHVDAEAEFGAVYDDLEHSLFEALDKIQQKNVEQETASKDVVESPKEPQPQPPATEVVETPRSNSGSSKKSKRSSQSPDNKSKSPKGSARGRKKSGEKGEKGKSRSRSGSGKSSKSKKKSRSPTPVPPPEPPAEEDAGPPKPLPGEPDWEYVDETLSIELAQACVPYWENTEKNYTKMTKHIFRIMRAERESIIRYIYHVRKDFKEYLRRPDHKQTFVSSWQKDYNELADDLRMDEESKSELHQRLGDLRERLWDICDTRKEQVESERSNIMTEGWMEDHLGILTNHYLTLMQAEIDRFQDTVRIMKDYYGGMQAKIPVEVGPAGTMVRLPLVDLDVSGQDVSAVQSGVTMASDSSSVSPQASQLDAKKGGKKSNEDLQSDGEGAALPESASRTKIPLVQRGAPITQAADEGAKGKKGKGAPPAQGADSPSHDDILEEKTALEAFNFATNVVTSTVQSRISEKEAEEEEERRVKEEEEKAKAALVPAEKKGGGKKGGGKSAKGKKGGKGGKSKTPTPTPPTPVEEESEEDKRKRETAIRLKEEYFAALQQEEAGVKDRLELIRGRAVHFLTDIRGKADQTFTDMNDWLGGRYLKEMAAIDSLSNVARQHIEKGERLKLEMRLDQDQFIINSERKVLRTPSPPPRPPPVETAQPDIFTLVQLTNLHKQFKDVAPSGIIINKAFIELMADTAALTHGLDALPDMWMNVSYAQLLDLCGLLSLESEYIDWRKFLLLAAQPWPRPSSAQLLEMRKAFTDVDVAGNGWITKDQYDQVSLWFAAEQQSRSISPDDAEEPYPYNRDKNLRNFFFLLFSDWEQMPPRLDYVNMLIYFAMDRDSIKGFFRALGVACGKPMPNFSREANAAGVRQADKEEISEDAASASVPSTNFPPSMYKGMQLDLDAFPSSLVSPEMWWLVLHHGSSRLGDSHRFSLSEDPEDKYTMDRIRDVYCELESFDGSPLTIQTLMRHPVFQDAATSTKRHQCPDIRAIFVQQTLQALENEEMSSEAVGFS</sequence>
<dbReference type="Gene3D" id="1.10.418.10">
    <property type="entry name" value="Calponin-like domain"/>
    <property type="match status" value="1"/>
</dbReference>
<feature type="compositionally biased region" description="Basic and acidic residues" evidence="5">
    <location>
        <begin position="1223"/>
        <end position="1233"/>
    </location>
</feature>
<evidence type="ECO:0000256" key="4">
    <source>
        <dbReference type="SAM" id="Coils"/>
    </source>
</evidence>
<feature type="domain" description="Calponin-homology (CH)" evidence="6">
    <location>
        <begin position="1"/>
        <end position="105"/>
    </location>
</feature>
<dbReference type="InterPro" id="IPR056199">
    <property type="entry name" value="SPEF2_C"/>
</dbReference>
<dbReference type="InterPro" id="IPR052634">
    <property type="entry name" value="Sperm_flagellar-bone_growth"/>
</dbReference>
<dbReference type="InterPro" id="IPR000850">
    <property type="entry name" value="Adenylat/UMP-CMP_kin"/>
</dbReference>
<feature type="compositionally biased region" description="Basic and acidic residues" evidence="5">
    <location>
        <begin position="951"/>
        <end position="960"/>
    </location>
</feature>